<dbReference type="OrthoDB" id="268682at2759"/>
<accession>A0A7G2C3V1</accession>
<organism evidence="2 3">
    <name type="scientific">Angomonas deanei</name>
    <dbReference type="NCBI Taxonomy" id="59799"/>
    <lineage>
        <taxon>Eukaryota</taxon>
        <taxon>Discoba</taxon>
        <taxon>Euglenozoa</taxon>
        <taxon>Kinetoplastea</taxon>
        <taxon>Metakinetoplastina</taxon>
        <taxon>Trypanosomatida</taxon>
        <taxon>Trypanosomatidae</taxon>
        <taxon>Strigomonadinae</taxon>
        <taxon>Angomonas</taxon>
    </lineage>
</organism>
<keyword evidence="1" id="KW-0812">Transmembrane</keyword>
<keyword evidence="1" id="KW-0472">Membrane</keyword>
<feature type="transmembrane region" description="Helical" evidence="1">
    <location>
        <begin position="164"/>
        <end position="181"/>
    </location>
</feature>
<dbReference type="AlphaFoldDB" id="A0A7G2C3V1"/>
<dbReference type="EMBL" id="LR877145">
    <property type="protein sequence ID" value="CAD2213397.1"/>
    <property type="molecule type" value="Genomic_DNA"/>
</dbReference>
<evidence type="ECO:0000313" key="3">
    <source>
        <dbReference type="Proteomes" id="UP000515908"/>
    </source>
</evidence>
<protein>
    <submittedName>
        <fullName evidence="2">Uncharacterized protein</fullName>
    </submittedName>
</protein>
<sequence length="338" mass="38758">MTLYQKYVDPNHKNTKRPVVDVSAPFNVLDETHQSRRFGTQKMGAGHLSLAAFTGTHEEVPYTETYHNTALVAWWMTVLNTFHFNKFVSDSLNSHTAPHPRVKGAMNIAFLMSFIRINIAGLIGTVGYFYSYEYLYTHGPSLFRINDPTPNGWKKAWQEGQSCYAARAVASIFPALGYAFFMGRWKKAAFWYGAVLVAGEYYEYARVNVLSGTRLFYSFLAAQDSERQAAWGSLTPNLKHRVDPDTNRNESVAQFRYLRLTSSPLQDQVWESIPHENLPFHRNGKKLPNPYFNWQKAPQTYNDRPYTVKNDLWSLPSVMDFHMRSGALDKAEAVEQPI</sequence>
<feature type="transmembrane region" description="Helical" evidence="1">
    <location>
        <begin position="108"/>
        <end position="130"/>
    </location>
</feature>
<name>A0A7G2C3V1_9TRYP</name>
<proteinExistence type="predicted"/>
<keyword evidence="3" id="KW-1185">Reference proteome</keyword>
<keyword evidence="1" id="KW-1133">Transmembrane helix</keyword>
<reference evidence="2 3" key="1">
    <citation type="submission" date="2020-08" db="EMBL/GenBank/DDBJ databases">
        <authorList>
            <person name="Newling K."/>
            <person name="Davey J."/>
            <person name="Forrester S."/>
        </authorList>
    </citation>
    <scope>NUCLEOTIDE SEQUENCE [LARGE SCALE GENOMIC DNA]</scope>
    <source>
        <strain evidence="3">Crithidia deanei Carvalho (ATCC PRA-265)</strain>
    </source>
</reference>
<evidence type="ECO:0000256" key="1">
    <source>
        <dbReference type="SAM" id="Phobius"/>
    </source>
</evidence>
<evidence type="ECO:0000313" key="2">
    <source>
        <dbReference type="EMBL" id="CAD2213397.1"/>
    </source>
</evidence>
<dbReference type="Proteomes" id="UP000515908">
    <property type="component" value="Chromosome 01"/>
</dbReference>
<dbReference type="VEuPathDB" id="TriTrypDB:ADEAN_000083800"/>
<gene>
    <name evidence="2" type="ORF">ADEAN_000083800</name>
</gene>